<keyword evidence="2" id="KW-0378">Hydrolase</keyword>
<gene>
    <name evidence="2" type="ORF">EPI10_001065</name>
</gene>
<reference evidence="3" key="1">
    <citation type="journal article" date="2019" name="Plant Biotechnol. J.">
        <title>Genome sequencing of the Australian wild diploid species Gossypium australe highlights disease resistance and delayed gland morphogenesis.</title>
        <authorList>
            <person name="Cai Y."/>
            <person name="Cai X."/>
            <person name="Wang Q."/>
            <person name="Wang P."/>
            <person name="Zhang Y."/>
            <person name="Cai C."/>
            <person name="Xu Y."/>
            <person name="Wang K."/>
            <person name="Zhou Z."/>
            <person name="Wang C."/>
            <person name="Geng S."/>
            <person name="Li B."/>
            <person name="Dong Q."/>
            <person name="Hou Y."/>
            <person name="Wang H."/>
            <person name="Ai P."/>
            <person name="Liu Z."/>
            <person name="Yi F."/>
            <person name="Sun M."/>
            <person name="An G."/>
            <person name="Cheng J."/>
            <person name="Zhang Y."/>
            <person name="Shi Q."/>
            <person name="Xie Y."/>
            <person name="Shi X."/>
            <person name="Chang Y."/>
            <person name="Huang F."/>
            <person name="Chen Y."/>
            <person name="Hong S."/>
            <person name="Mi L."/>
            <person name="Sun Q."/>
            <person name="Zhang L."/>
            <person name="Zhou B."/>
            <person name="Peng R."/>
            <person name="Zhang X."/>
            <person name="Liu F."/>
        </authorList>
    </citation>
    <scope>NUCLEOTIDE SEQUENCE [LARGE SCALE GENOMIC DNA]</scope>
    <source>
        <strain evidence="3">cv. PA1801</strain>
    </source>
</reference>
<dbReference type="OrthoDB" id="1300414at2759"/>
<evidence type="ECO:0000256" key="1">
    <source>
        <dbReference type="SAM" id="MobiDB-lite"/>
    </source>
</evidence>
<dbReference type="GO" id="GO:0008237">
    <property type="term" value="F:metallopeptidase activity"/>
    <property type="evidence" value="ECO:0007669"/>
    <property type="project" value="UniProtKB-KW"/>
</dbReference>
<name>A0A5B6V9R6_9ROSI</name>
<dbReference type="GO" id="GO:0006508">
    <property type="term" value="P:proteolysis"/>
    <property type="evidence" value="ECO:0007669"/>
    <property type="project" value="UniProtKB-KW"/>
</dbReference>
<dbReference type="EMBL" id="SMMG02000007">
    <property type="protein sequence ID" value="KAA3465932.1"/>
    <property type="molecule type" value="Genomic_DNA"/>
</dbReference>
<dbReference type="Proteomes" id="UP000325315">
    <property type="component" value="Unassembled WGS sequence"/>
</dbReference>
<evidence type="ECO:0000313" key="3">
    <source>
        <dbReference type="Proteomes" id="UP000325315"/>
    </source>
</evidence>
<sequence>MHAAGQSYVQLGRGGQQPPRGRGQARGENAPGRGASNTEVRQLALVYVARHREDGDAPDVITSTFLIYNVPYTAVIDIGSTHSYIACTVSETFGIQFKITDKELSVISPLG</sequence>
<comment type="caution">
    <text evidence="2">The sequence shown here is derived from an EMBL/GenBank/DDBJ whole genome shotgun (WGS) entry which is preliminary data.</text>
</comment>
<organism evidence="2 3">
    <name type="scientific">Gossypium australe</name>
    <dbReference type="NCBI Taxonomy" id="47621"/>
    <lineage>
        <taxon>Eukaryota</taxon>
        <taxon>Viridiplantae</taxon>
        <taxon>Streptophyta</taxon>
        <taxon>Embryophyta</taxon>
        <taxon>Tracheophyta</taxon>
        <taxon>Spermatophyta</taxon>
        <taxon>Magnoliopsida</taxon>
        <taxon>eudicotyledons</taxon>
        <taxon>Gunneridae</taxon>
        <taxon>Pentapetalae</taxon>
        <taxon>rosids</taxon>
        <taxon>malvids</taxon>
        <taxon>Malvales</taxon>
        <taxon>Malvaceae</taxon>
        <taxon>Malvoideae</taxon>
        <taxon>Gossypium</taxon>
    </lineage>
</organism>
<dbReference type="Pfam" id="PF08284">
    <property type="entry name" value="RVP_2"/>
    <property type="match status" value="1"/>
</dbReference>
<keyword evidence="2" id="KW-0482">Metalloprotease</keyword>
<proteinExistence type="predicted"/>
<feature type="region of interest" description="Disordered" evidence="1">
    <location>
        <begin position="1"/>
        <end position="37"/>
    </location>
</feature>
<keyword evidence="2" id="KW-0645">Protease</keyword>
<evidence type="ECO:0000313" key="2">
    <source>
        <dbReference type="EMBL" id="KAA3465932.1"/>
    </source>
</evidence>
<dbReference type="AlphaFoldDB" id="A0A5B6V9R6"/>
<keyword evidence="3" id="KW-1185">Reference proteome</keyword>
<protein>
    <submittedName>
        <fullName evidence="2">ATP-dependent zinc metalloprotease FtsH</fullName>
    </submittedName>
</protein>
<accession>A0A5B6V9R6</accession>